<feature type="compositionally biased region" description="Polar residues" evidence="1">
    <location>
        <begin position="495"/>
        <end position="506"/>
    </location>
</feature>
<reference evidence="2" key="1">
    <citation type="submission" date="2021-06" db="EMBL/GenBank/DDBJ databases">
        <authorList>
            <person name="Kallberg Y."/>
            <person name="Tangrot J."/>
            <person name="Rosling A."/>
        </authorList>
    </citation>
    <scope>NUCLEOTIDE SEQUENCE</scope>
    <source>
        <strain evidence="2">87-6 pot B 2015</strain>
    </source>
</reference>
<evidence type="ECO:0000256" key="1">
    <source>
        <dbReference type="SAM" id="MobiDB-lite"/>
    </source>
</evidence>
<name>A0A9N9D548_FUNMO</name>
<keyword evidence="3" id="KW-1185">Reference proteome</keyword>
<dbReference type="Proteomes" id="UP000789375">
    <property type="component" value="Unassembled WGS sequence"/>
</dbReference>
<gene>
    <name evidence="2" type="ORF">FMOSSE_LOCUS10114</name>
</gene>
<feature type="region of interest" description="Disordered" evidence="1">
    <location>
        <begin position="484"/>
        <end position="506"/>
    </location>
</feature>
<protein>
    <submittedName>
        <fullName evidence="2">10622_t:CDS:1</fullName>
    </submittedName>
</protein>
<organism evidence="2 3">
    <name type="scientific">Funneliformis mosseae</name>
    <name type="common">Endomycorrhizal fungus</name>
    <name type="synonym">Glomus mosseae</name>
    <dbReference type="NCBI Taxonomy" id="27381"/>
    <lineage>
        <taxon>Eukaryota</taxon>
        <taxon>Fungi</taxon>
        <taxon>Fungi incertae sedis</taxon>
        <taxon>Mucoromycota</taxon>
        <taxon>Glomeromycotina</taxon>
        <taxon>Glomeromycetes</taxon>
        <taxon>Glomerales</taxon>
        <taxon>Glomeraceae</taxon>
        <taxon>Funneliformis</taxon>
    </lineage>
</organism>
<comment type="caution">
    <text evidence="2">The sequence shown here is derived from an EMBL/GenBank/DDBJ whole genome shotgun (WGS) entry which is preliminary data.</text>
</comment>
<sequence>MKIHFYEALSNGDDKAPVRCAITAIRKNLPCNLEDCEHSWYYEDLPNERGFKRIRKCSQEQPWNPIAMIDQHLPTKKVLDGVVARTCLSWTFLMQKLAEKFKAWDVSRALRYPIALGFKLIGRSRTEEESADMALIFKEFIDSLQLTCAQKNSIKEDLDINWMSDEWRAMIVDSYNLTSGDNQDNAGLIAFFNSQSFDHHDYYSKTQKPADMVRNLNLGRFYFLSGLVKPTYDPNCYYVKRHGESSLTLTSSYDGKLISLDENVMEKLNVMMNRFIAGYGANVQEGYYMANIKTGECLLCYDFIWNGRFRDTCKHVHAAKLYSEAYGGDFDSLINETKIKLIEYFNCREINETQQNILIRRGTVDEAFAEIQRLYEISGDKIFDSTMLYKETCRDPFRNCKQKRRAASKQSIPVTTKKVRISEGDQRVAINEPIKELKTTSYDLQRNELTTDFSSSFIDSSNSRVGKEGIKNVTQIGLLFSSSTNDNPPHLDQESGVSINEFNYSS</sequence>
<dbReference type="AlphaFoldDB" id="A0A9N9D548"/>
<accession>A0A9N9D548</accession>
<proteinExistence type="predicted"/>
<dbReference type="EMBL" id="CAJVPP010003213">
    <property type="protein sequence ID" value="CAG8623564.1"/>
    <property type="molecule type" value="Genomic_DNA"/>
</dbReference>
<evidence type="ECO:0000313" key="3">
    <source>
        <dbReference type="Proteomes" id="UP000789375"/>
    </source>
</evidence>
<evidence type="ECO:0000313" key="2">
    <source>
        <dbReference type="EMBL" id="CAG8623564.1"/>
    </source>
</evidence>